<dbReference type="PRINTS" id="PR00705">
    <property type="entry name" value="PAPAIN"/>
</dbReference>
<dbReference type="InterPro" id="IPR013201">
    <property type="entry name" value="Prot_inhib_I29"/>
</dbReference>
<feature type="domain" description="Cathepsin propeptide inhibitor" evidence="9">
    <location>
        <begin position="27"/>
        <end position="87"/>
    </location>
</feature>
<evidence type="ECO:0008006" key="12">
    <source>
        <dbReference type="Google" id="ProtNLM"/>
    </source>
</evidence>
<comment type="similarity">
    <text evidence="1">Belongs to the peptidase C1 family.</text>
</comment>
<dbReference type="FunFam" id="3.90.70.10:FF:000006">
    <property type="entry name" value="Cathepsin S"/>
    <property type="match status" value="1"/>
</dbReference>
<evidence type="ECO:0000313" key="11">
    <source>
        <dbReference type="Proteomes" id="UP000801492"/>
    </source>
</evidence>
<accession>A0A8K0GGU2</accession>
<evidence type="ECO:0000259" key="8">
    <source>
        <dbReference type="SMART" id="SM00645"/>
    </source>
</evidence>
<gene>
    <name evidence="10" type="ORF">ILUMI_02048</name>
</gene>
<keyword evidence="5" id="KW-0865">Zymogen</keyword>
<dbReference type="InterPro" id="IPR000169">
    <property type="entry name" value="Pept_cys_AS"/>
</dbReference>
<dbReference type="PANTHER" id="PTHR12411">
    <property type="entry name" value="CYSTEINE PROTEASE FAMILY C1-RELATED"/>
    <property type="match status" value="1"/>
</dbReference>
<evidence type="ECO:0000256" key="3">
    <source>
        <dbReference type="ARBA" id="ARBA00022801"/>
    </source>
</evidence>
<evidence type="ECO:0000256" key="1">
    <source>
        <dbReference type="ARBA" id="ARBA00008455"/>
    </source>
</evidence>
<feature type="chain" id="PRO_5035450912" description="Cathepsin L" evidence="7">
    <location>
        <begin position="17"/>
        <end position="326"/>
    </location>
</feature>
<reference evidence="10" key="1">
    <citation type="submission" date="2019-08" db="EMBL/GenBank/DDBJ databases">
        <title>The genome of the North American firefly Photinus pyralis.</title>
        <authorList>
            <consortium name="Photinus pyralis genome working group"/>
            <person name="Fallon T.R."/>
            <person name="Sander Lower S.E."/>
            <person name="Weng J.-K."/>
        </authorList>
    </citation>
    <scope>NUCLEOTIDE SEQUENCE</scope>
    <source>
        <strain evidence="10">TRF0915ILg1</strain>
        <tissue evidence="10">Whole body</tissue>
    </source>
</reference>
<keyword evidence="7" id="KW-0732">Signal</keyword>
<evidence type="ECO:0000256" key="5">
    <source>
        <dbReference type="ARBA" id="ARBA00023145"/>
    </source>
</evidence>
<keyword evidence="2" id="KW-0645">Protease</keyword>
<name>A0A8K0GGU2_IGNLU</name>
<dbReference type="Gene3D" id="3.90.70.10">
    <property type="entry name" value="Cysteine proteinases"/>
    <property type="match status" value="1"/>
</dbReference>
<dbReference type="PROSITE" id="PS00139">
    <property type="entry name" value="THIOL_PROTEASE_CYS"/>
    <property type="match status" value="1"/>
</dbReference>
<evidence type="ECO:0000259" key="9">
    <source>
        <dbReference type="SMART" id="SM00848"/>
    </source>
</evidence>
<dbReference type="InterPro" id="IPR013128">
    <property type="entry name" value="Peptidase_C1A"/>
</dbReference>
<organism evidence="10 11">
    <name type="scientific">Ignelater luminosus</name>
    <name type="common">Cucubano</name>
    <name type="synonym">Pyrophorus luminosus</name>
    <dbReference type="NCBI Taxonomy" id="2038154"/>
    <lineage>
        <taxon>Eukaryota</taxon>
        <taxon>Metazoa</taxon>
        <taxon>Ecdysozoa</taxon>
        <taxon>Arthropoda</taxon>
        <taxon>Hexapoda</taxon>
        <taxon>Insecta</taxon>
        <taxon>Pterygota</taxon>
        <taxon>Neoptera</taxon>
        <taxon>Endopterygota</taxon>
        <taxon>Coleoptera</taxon>
        <taxon>Polyphaga</taxon>
        <taxon>Elateriformia</taxon>
        <taxon>Elateroidea</taxon>
        <taxon>Elateridae</taxon>
        <taxon>Agrypninae</taxon>
        <taxon>Pyrophorini</taxon>
        <taxon>Ignelater</taxon>
    </lineage>
</organism>
<evidence type="ECO:0000256" key="2">
    <source>
        <dbReference type="ARBA" id="ARBA00022670"/>
    </source>
</evidence>
<dbReference type="Pfam" id="PF08246">
    <property type="entry name" value="Inhibitor_I29"/>
    <property type="match status" value="1"/>
</dbReference>
<dbReference type="InterPro" id="IPR025660">
    <property type="entry name" value="Pept_his_AS"/>
</dbReference>
<dbReference type="GO" id="GO:0008234">
    <property type="term" value="F:cysteine-type peptidase activity"/>
    <property type="evidence" value="ECO:0007669"/>
    <property type="project" value="UniProtKB-KW"/>
</dbReference>
<proteinExistence type="inferred from homology"/>
<dbReference type="EMBL" id="VTPC01000847">
    <property type="protein sequence ID" value="KAF2904125.1"/>
    <property type="molecule type" value="Genomic_DNA"/>
</dbReference>
<dbReference type="SMART" id="SM00645">
    <property type="entry name" value="Pept_C1"/>
    <property type="match status" value="1"/>
</dbReference>
<evidence type="ECO:0000313" key="10">
    <source>
        <dbReference type="EMBL" id="KAF2904125.1"/>
    </source>
</evidence>
<protein>
    <recommendedName>
        <fullName evidence="12">Cathepsin L</fullName>
    </recommendedName>
</protein>
<keyword evidence="4" id="KW-0788">Thiol protease</keyword>
<dbReference type="AlphaFoldDB" id="A0A8K0GGU2"/>
<sequence>MRIFVILAVIVAVTHCLPLSDLEASQWNDFKSKHGKTYATPEEENVRQNIFLQNLKEFEEHNAKYKAGLVSYTKGVNQFADITDEEFAKFLSPFNLSKMAIPEKMYVPPVGVEDPAAVDWRLNGAVTRVKNQGNCGSCWSFSTTGALEGQLFIKTGKLVSLSEQNLIDCSGIAGNYGCFGGLPSWAFQYIRENGGIDTEASYPYEAQDGKCRYKAKNSAGTVKGYQSVQPNEDALKSAVANIGPISVGIAAAGIKSYTGGIYDEPCPSHFLDHAVLVVGYGSFEGREYWIVKNSWGGDYGESGYIRMSRNRNNECGIATAPLYPIL</sequence>
<dbReference type="GO" id="GO:0006508">
    <property type="term" value="P:proteolysis"/>
    <property type="evidence" value="ECO:0007669"/>
    <property type="project" value="UniProtKB-KW"/>
</dbReference>
<comment type="caution">
    <text evidence="10">The sequence shown here is derived from an EMBL/GenBank/DDBJ whole genome shotgun (WGS) entry which is preliminary data.</text>
</comment>
<dbReference type="Pfam" id="PF00112">
    <property type="entry name" value="Peptidase_C1"/>
    <property type="match status" value="1"/>
</dbReference>
<dbReference type="InterPro" id="IPR025661">
    <property type="entry name" value="Pept_asp_AS"/>
</dbReference>
<evidence type="ECO:0000256" key="6">
    <source>
        <dbReference type="ARBA" id="ARBA00023157"/>
    </source>
</evidence>
<keyword evidence="6" id="KW-1015">Disulfide bond</keyword>
<evidence type="ECO:0000256" key="4">
    <source>
        <dbReference type="ARBA" id="ARBA00022807"/>
    </source>
</evidence>
<keyword evidence="3" id="KW-0378">Hydrolase</keyword>
<dbReference type="InterPro" id="IPR038765">
    <property type="entry name" value="Papain-like_cys_pep_sf"/>
</dbReference>
<dbReference type="OrthoDB" id="10253408at2759"/>
<dbReference type="SUPFAM" id="SSF54001">
    <property type="entry name" value="Cysteine proteinases"/>
    <property type="match status" value="1"/>
</dbReference>
<dbReference type="CDD" id="cd02248">
    <property type="entry name" value="Peptidase_C1A"/>
    <property type="match status" value="1"/>
</dbReference>
<evidence type="ECO:0000256" key="7">
    <source>
        <dbReference type="SAM" id="SignalP"/>
    </source>
</evidence>
<dbReference type="PROSITE" id="PS00640">
    <property type="entry name" value="THIOL_PROTEASE_ASN"/>
    <property type="match status" value="1"/>
</dbReference>
<dbReference type="PROSITE" id="PS00639">
    <property type="entry name" value="THIOL_PROTEASE_HIS"/>
    <property type="match status" value="1"/>
</dbReference>
<feature type="signal peptide" evidence="7">
    <location>
        <begin position="1"/>
        <end position="16"/>
    </location>
</feature>
<dbReference type="InterPro" id="IPR039417">
    <property type="entry name" value="Peptidase_C1A_papain-like"/>
</dbReference>
<keyword evidence="11" id="KW-1185">Reference proteome</keyword>
<dbReference type="InterPro" id="IPR000668">
    <property type="entry name" value="Peptidase_C1A_C"/>
</dbReference>
<dbReference type="SMART" id="SM00848">
    <property type="entry name" value="Inhibitor_I29"/>
    <property type="match status" value="1"/>
</dbReference>
<feature type="domain" description="Peptidase C1A papain C-terminal" evidence="8">
    <location>
        <begin position="114"/>
        <end position="325"/>
    </location>
</feature>
<dbReference type="Proteomes" id="UP000801492">
    <property type="component" value="Unassembled WGS sequence"/>
</dbReference>